<evidence type="ECO:0000313" key="2">
    <source>
        <dbReference type="EMBL" id="OIJ16046.1"/>
    </source>
</evidence>
<proteinExistence type="predicted"/>
<organism evidence="2 3">
    <name type="scientific">Anaerobacillus arseniciselenatis</name>
    <dbReference type="NCBI Taxonomy" id="85682"/>
    <lineage>
        <taxon>Bacteria</taxon>
        <taxon>Bacillati</taxon>
        <taxon>Bacillota</taxon>
        <taxon>Bacilli</taxon>
        <taxon>Bacillales</taxon>
        <taxon>Bacillaceae</taxon>
        <taxon>Anaerobacillus</taxon>
    </lineage>
</organism>
<gene>
    <name evidence="2" type="ORF">BKP35_03430</name>
</gene>
<protein>
    <submittedName>
        <fullName evidence="2">Uncharacterized protein</fullName>
    </submittedName>
</protein>
<dbReference type="RefSeq" id="WP_071311971.1">
    <property type="nucleotide sequence ID" value="NZ_MLQQ01000001.1"/>
</dbReference>
<evidence type="ECO:0000256" key="1">
    <source>
        <dbReference type="SAM" id="Phobius"/>
    </source>
</evidence>
<name>A0A1S2LUM2_9BACI</name>
<dbReference type="EMBL" id="MLQQ01000001">
    <property type="protein sequence ID" value="OIJ16046.1"/>
    <property type="molecule type" value="Genomic_DNA"/>
</dbReference>
<feature type="transmembrane region" description="Helical" evidence="1">
    <location>
        <begin position="127"/>
        <end position="148"/>
    </location>
</feature>
<dbReference type="Pfam" id="PF11085">
    <property type="entry name" value="YqhR"/>
    <property type="match status" value="1"/>
</dbReference>
<dbReference type="AlphaFoldDB" id="A0A1S2LUM2"/>
<reference evidence="2 3" key="1">
    <citation type="submission" date="2016-10" db="EMBL/GenBank/DDBJ databases">
        <title>Draft genome sequences of four alkaliphilic bacteria belonging to the Anaerobacillus genus.</title>
        <authorList>
            <person name="Bassil N.M."/>
            <person name="Lloyd J.R."/>
        </authorList>
    </citation>
    <scope>NUCLEOTIDE SEQUENCE [LARGE SCALE GENOMIC DNA]</scope>
    <source>
        <strain evidence="2 3">DSM 15340</strain>
    </source>
</reference>
<evidence type="ECO:0000313" key="3">
    <source>
        <dbReference type="Proteomes" id="UP000180098"/>
    </source>
</evidence>
<dbReference type="OrthoDB" id="2691442at2"/>
<comment type="caution">
    <text evidence="2">The sequence shown here is derived from an EMBL/GenBank/DDBJ whole genome shotgun (WGS) entry which is preliminary data.</text>
</comment>
<keyword evidence="1" id="KW-0812">Transmembrane</keyword>
<accession>A0A1S2LUM2</accession>
<sequence length="157" mass="17907">MENLEQNKREQPMSFNSTVASIGFFGGLIWSIVGYFAFFFNFIRVGPALVLMPWALGDWKNRFIGHLVGIGVISILSIVAAFLYRFILARFNSIWPGVAYGFLLWLFVFYLLNPIFPGLKPLVNLDLNTIITGICLYILYGVFIGYSISYEYSEMTK</sequence>
<dbReference type="InterPro" id="IPR024563">
    <property type="entry name" value="YqhR"/>
</dbReference>
<keyword evidence="3" id="KW-1185">Reference proteome</keyword>
<keyword evidence="1" id="KW-0472">Membrane</keyword>
<dbReference type="Proteomes" id="UP000180098">
    <property type="component" value="Unassembled WGS sequence"/>
</dbReference>
<keyword evidence="1" id="KW-1133">Transmembrane helix</keyword>
<feature type="transmembrane region" description="Helical" evidence="1">
    <location>
        <begin position="21"/>
        <end position="43"/>
    </location>
</feature>
<feature type="transmembrane region" description="Helical" evidence="1">
    <location>
        <begin position="63"/>
        <end position="87"/>
    </location>
</feature>
<feature type="transmembrane region" description="Helical" evidence="1">
    <location>
        <begin position="94"/>
        <end position="112"/>
    </location>
</feature>